<evidence type="ECO:0000313" key="3">
    <source>
        <dbReference type="EMBL" id="KAG7374786.1"/>
    </source>
</evidence>
<evidence type="ECO:0000256" key="1">
    <source>
        <dbReference type="SAM" id="MobiDB-lite"/>
    </source>
</evidence>
<proteinExistence type="predicted"/>
<comment type="caution">
    <text evidence="3">The sequence shown here is derived from an EMBL/GenBank/DDBJ whole genome shotgun (WGS) entry which is preliminary data.</text>
</comment>
<evidence type="ECO:0000256" key="2">
    <source>
        <dbReference type="SAM" id="Phobius"/>
    </source>
</evidence>
<keyword evidence="4" id="KW-1185">Reference proteome</keyword>
<organism evidence="3 4">
    <name type="scientific">Nitzschia inconspicua</name>
    <dbReference type="NCBI Taxonomy" id="303405"/>
    <lineage>
        <taxon>Eukaryota</taxon>
        <taxon>Sar</taxon>
        <taxon>Stramenopiles</taxon>
        <taxon>Ochrophyta</taxon>
        <taxon>Bacillariophyta</taxon>
        <taxon>Bacillariophyceae</taxon>
        <taxon>Bacillariophycidae</taxon>
        <taxon>Bacillariales</taxon>
        <taxon>Bacillariaceae</taxon>
        <taxon>Nitzschia</taxon>
    </lineage>
</organism>
<feature type="compositionally biased region" description="Acidic residues" evidence="1">
    <location>
        <begin position="400"/>
        <end position="409"/>
    </location>
</feature>
<dbReference type="EMBL" id="JAGRRH010000001">
    <property type="protein sequence ID" value="KAG7374786.1"/>
    <property type="molecule type" value="Genomic_DNA"/>
</dbReference>
<reference evidence="3" key="2">
    <citation type="submission" date="2021-04" db="EMBL/GenBank/DDBJ databases">
        <authorList>
            <person name="Podell S."/>
        </authorList>
    </citation>
    <scope>NUCLEOTIDE SEQUENCE</scope>
    <source>
        <strain evidence="3">Hildebrandi</strain>
    </source>
</reference>
<sequence length="422" mass="47027">MKISQYFVVVTTTAAGVAAMTPISKETQQTFLQNARRVQNQNYYYNGNGRQGGYWYGGGGGEGEDWWLADYSMKMISCLAGEPFINYEKGGVESSTVIFRLCPVNSCSNNSTLGCDAGYGDYAIGVNTFAEAFAESVRDNYAYYEVNQMKEFFRECRQLEGGGNSYYNGGYSYIGPACTPDGKNIRLAMFSDPYCQYESDSMGSMYSGNSMPFAQGGLIPETCLGCFSQNYENYEYEISDMCRRTVEDASYRCEKHMESPRNYYYGMTTQGCDYLQNKVQEITSTASLNVEEKSFRAHSETVRTVLLFLTVACISAGVGLFCFQKKRARNAREAATEKEGLEIISPSAALESILKGQQSAKDLMGSAAKKLKQSVHNNARKVVDLTRSTSNAVEKRSGDEENVDRDDDTYQPMQEIEGRDFA</sequence>
<feature type="transmembrane region" description="Helical" evidence="2">
    <location>
        <begin position="305"/>
        <end position="323"/>
    </location>
</feature>
<evidence type="ECO:0000313" key="4">
    <source>
        <dbReference type="Proteomes" id="UP000693970"/>
    </source>
</evidence>
<name>A0A9K3Q8D2_9STRA</name>
<accession>A0A9K3Q8D2</accession>
<reference evidence="3" key="1">
    <citation type="journal article" date="2021" name="Sci. Rep.">
        <title>Diploid genomic architecture of Nitzschia inconspicua, an elite biomass production diatom.</title>
        <authorList>
            <person name="Oliver A."/>
            <person name="Podell S."/>
            <person name="Pinowska A."/>
            <person name="Traller J.C."/>
            <person name="Smith S.R."/>
            <person name="McClure R."/>
            <person name="Beliaev A."/>
            <person name="Bohutskyi P."/>
            <person name="Hill E.A."/>
            <person name="Rabines A."/>
            <person name="Zheng H."/>
            <person name="Allen L.Z."/>
            <person name="Kuo A."/>
            <person name="Grigoriev I.V."/>
            <person name="Allen A.E."/>
            <person name="Hazlebeck D."/>
            <person name="Allen E.E."/>
        </authorList>
    </citation>
    <scope>NUCLEOTIDE SEQUENCE</scope>
    <source>
        <strain evidence="3">Hildebrandi</strain>
    </source>
</reference>
<feature type="region of interest" description="Disordered" evidence="1">
    <location>
        <begin position="379"/>
        <end position="422"/>
    </location>
</feature>
<dbReference type="Proteomes" id="UP000693970">
    <property type="component" value="Unassembled WGS sequence"/>
</dbReference>
<dbReference type="OrthoDB" id="39675at2759"/>
<dbReference type="AlphaFoldDB" id="A0A9K3Q8D2"/>
<keyword evidence="2" id="KW-0472">Membrane</keyword>
<keyword evidence="2" id="KW-1133">Transmembrane helix</keyword>
<keyword evidence="2" id="KW-0812">Transmembrane</keyword>
<protein>
    <submittedName>
        <fullName evidence="3">Uncharacterized protein</fullName>
    </submittedName>
</protein>
<gene>
    <name evidence="3" type="ORF">IV203_013881</name>
</gene>